<keyword evidence="3" id="KW-1185">Reference proteome</keyword>
<accession>A0ABZ3D1M9</accession>
<reference evidence="2 3" key="1">
    <citation type="submission" date="2024-04" db="EMBL/GenBank/DDBJ databases">
        <title>Complete genome sequence of Nguyenibacter vanlangesis HBCM-1154, a strain capable of nitrogen fixation, IAA production, and phosphorus solubilization isolated from sugarcane soil.</title>
        <authorList>
            <person name="MY HANH P."/>
        </authorList>
    </citation>
    <scope>NUCLEOTIDE SEQUENCE [LARGE SCALE GENOMIC DNA]</scope>
    <source>
        <strain evidence="2 3">HBCM 1154</strain>
    </source>
</reference>
<evidence type="ECO:0000313" key="2">
    <source>
        <dbReference type="EMBL" id="XAE41658.1"/>
    </source>
</evidence>
<organism evidence="2 3">
    <name type="scientific">Nguyenibacter vanlangensis</name>
    <dbReference type="NCBI Taxonomy" id="1216886"/>
    <lineage>
        <taxon>Bacteria</taxon>
        <taxon>Pseudomonadati</taxon>
        <taxon>Pseudomonadota</taxon>
        <taxon>Alphaproteobacteria</taxon>
        <taxon>Acetobacterales</taxon>
        <taxon>Acetobacteraceae</taxon>
        <taxon>Nguyenibacter</taxon>
    </lineage>
</organism>
<dbReference type="InterPro" id="IPR041657">
    <property type="entry name" value="HTH_17"/>
</dbReference>
<dbReference type="Pfam" id="PF12728">
    <property type="entry name" value="HTH_17"/>
    <property type="match status" value="1"/>
</dbReference>
<feature type="domain" description="Helix-turn-helix" evidence="1">
    <location>
        <begin position="17"/>
        <end position="51"/>
    </location>
</feature>
<proteinExistence type="predicted"/>
<protein>
    <submittedName>
        <fullName evidence="2">Helix-turn-helix domain-containing protein</fullName>
    </submittedName>
</protein>
<dbReference type="SUPFAM" id="SSF46955">
    <property type="entry name" value="Putative DNA-binding domain"/>
    <property type="match status" value="1"/>
</dbReference>
<evidence type="ECO:0000313" key="3">
    <source>
        <dbReference type="Proteomes" id="UP001449795"/>
    </source>
</evidence>
<dbReference type="EMBL" id="CP152276">
    <property type="protein sequence ID" value="XAE41658.1"/>
    <property type="molecule type" value="Genomic_DNA"/>
</dbReference>
<name>A0ABZ3D1M9_9PROT</name>
<sequence>MEFLTIDDLVSRWRDSVSRRTLGNWRAQGKGPPYRKIGQSVLYRLSDVIAFENGENGTTNDQRN</sequence>
<gene>
    <name evidence="2" type="ORF">AAC691_15385</name>
</gene>
<dbReference type="InterPro" id="IPR009061">
    <property type="entry name" value="DNA-bd_dom_put_sf"/>
</dbReference>
<dbReference type="RefSeq" id="WP_342627535.1">
    <property type="nucleotide sequence ID" value="NZ_CP152276.1"/>
</dbReference>
<evidence type="ECO:0000259" key="1">
    <source>
        <dbReference type="Pfam" id="PF12728"/>
    </source>
</evidence>
<dbReference type="Proteomes" id="UP001449795">
    <property type="component" value="Chromosome"/>
</dbReference>